<dbReference type="EMBL" id="CCXW01000001">
    <property type="protein sequence ID" value="CEG34176.1"/>
    <property type="molecule type" value="Genomic_DNA"/>
</dbReference>
<keyword evidence="2" id="KW-1185">Reference proteome</keyword>
<dbReference type="RefSeq" id="WP_142398450.1">
    <property type="nucleotide sequence ID" value="NZ_CCXW01000001.1"/>
</dbReference>
<evidence type="ECO:0000313" key="1">
    <source>
        <dbReference type="EMBL" id="CEG34176.1"/>
    </source>
</evidence>
<protein>
    <submittedName>
        <fullName evidence="1">Uncharacterized protein</fullName>
    </submittedName>
</protein>
<reference evidence="1 2" key="1">
    <citation type="journal article" date="2014" name="Genome Announc.">
        <title>Genome Sequence of Bacillus simplex Strain P558, Isolated from a Human Fecal Sample.</title>
        <authorList>
            <person name="Croce O."/>
            <person name="Hugon P."/>
            <person name="Lagier J.C."/>
            <person name="Bibi F."/>
            <person name="Robert C."/>
            <person name="Azhar E.I."/>
            <person name="Raoult D."/>
            <person name="Fournier P.E."/>
        </authorList>
    </citation>
    <scope>NUCLEOTIDE SEQUENCE [LARGE SCALE GENOMIC DNA]</scope>
    <source>
        <strain evidence="1 2">P558</strain>
    </source>
</reference>
<gene>
    <name evidence="1" type="ORF">BN1180_04371</name>
</gene>
<name>A0AAN2PL66_9BACI</name>
<organism evidence="1 2">
    <name type="scientific">Peribacillus simplex</name>
    <dbReference type="NCBI Taxonomy" id="1478"/>
    <lineage>
        <taxon>Bacteria</taxon>
        <taxon>Bacillati</taxon>
        <taxon>Bacillota</taxon>
        <taxon>Bacilli</taxon>
        <taxon>Bacillales</taxon>
        <taxon>Bacillaceae</taxon>
        <taxon>Peribacillus</taxon>
    </lineage>
</organism>
<accession>A0AAN2PL66</accession>
<proteinExistence type="predicted"/>
<dbReference type="AlphaFoldDB" id="A0AAN2PL66"/>
<evidence type="ECO:0000313" key="2">
    <source>
        <dbReference type="Proteomes" id="UP000182110"/>
    </source>
</evidence>
<comment type="caution">
    <text evidence="1">The sequence shown here is derived from an EMBL/GenBank/DDBJ whole genome shotgun (WGS) entry which is preliminary data.</text>
</comment>
<sequence length="73" mass="8225">MKFVKAGPALFKFRALIVNSEHLLVSSVPLLVNSGHLLVSFVLLLVNSRHLLVNSIDIWNGSFYITYVKQSLR</sequence>
<dbReference type="Proteomes" id="UP000182110">
    <property type="component" value="Unassembled WGS sequence"/>
</dbReference>